<gene>
    <name evidence="1" type="ORF">GCM10007424_17430</name>
</gene>
<organism evidence="1 2">
    <name type="scientific">Flavobacterium suaedae</name>
    <dbReference type="NCBI Taxonomy" id="1767027"/>
    <lineage>
        <taxon>Bacteria</taxon>
        <taxon>Pseudomonadati</taxon>
        <taxon>Bacteroidota</taxon>
        <taxon>Flavobacteriia</taxon>
        <taxon>Flavobacteriales</taxon>
        <taxon>Flavobacteriaceae</taxon>
        <taxon>Flavobacterium</taxon>
    </lineage>
</organism>
<comment type="caution">
    <text evidence="1">The sequence shown here is derived from an EMBL/GenBank/DDBJ whole genome shotgun (WGS) entry which is preliminary data.</text>
</comment>
<dbReference type="EMBL" id="BMJE01000004">
    <property type="protein sequence ID" value="GGB77859.1"/>
    <property type="molecule type" value="Genomic_DNA"/>
</dbReference>
<evidence type="ECO:0000313" key="1">
    <source>
        <dbReference type="EMBL" id="GGB77859.1"/>
    </source>
</evidence>
<accession>A0ABQ1JYB1</accession>
<reference evidence="2" key="1">
    <citation type="journal article" date="2019" name="Int. J. Syst. Evol. Microbiol.">
        <title>The Global Catalogue of Microorganisms (GCM) 10K type strain sequencing project: providing services to taxonomists for standard genome sequencing and annotation.</title>
        <authorList>
            <consortium name="The Broad Institute Genomics Platform"/>
            <consortium name="The Broad Institute Genome Sequencing Center for Infectious Disease"/>
            <person name="Wu L."/>
            <person name="Ma J."/>
        </authorList>
    </citation>
    <scope>NUCLEOTIDE SEQUENCE [LARGE SCALE GENOMIC DNA]</scope>
    <source>
        <strain evidence="2">CGMCC 1.15461</strain>
    </source>
</reference>
<sequence length="59" mass="6914">MRFRVIATDQIMNISKQSCKVELTPEQIEMLTMSEEDIKAGRLIPEEELKALEPDWLKH</sequence>
<name>A0ABQ1JYB1_9FLAO</name>
<protein>
    <submittedName>
        <fullName evidence="1">Uncharacterized protein</fullName>
    </submittedName>
</protein>
<proteinExistence type="predicted"/>
<dbReference type="Proteomes" id="UP000615760">
    <property type="component" value="Unassembled WGS sequence"/>
</dbReference>
<keyword evidence="2" id="KW-1185">Reference proteome</keyword>
<evidence type="ECO:0000313" key="2">
    <source>
        <dbReference type="Proteomes" id="UP000615760"/>
    </source>
</evidence>